<evidence type="ECO:0000256" key="1">
    <source>
        <dbReference type="ARBA" id="ARBA00009431"/>
    </source>
</evidence>
<evidence type="ECO:0000256" key="2">
    <source>
        <dbReference type="ARBA" id="ARBA00022645"/>
    </source>
</evidence>
<dbReference type="EC" id="3.4.16.-" evidence="6"/>
<dbReference type="InterPro" id="IPR018202">
    <property type="entry name" value="Ser_caboxypep_ser_AS"/>
</dbReference>
<evidence type="ECO:0000256" key="5">
    <source>
        <dbReference type="ARBA" id="ARBA00023180"/>
    </source>
</evidence>
<feature type="region of interest" description="Disordered" evidence="7">
    <location>
        <begin position="624"/>
        <end position="644"/>
    </location>
</feature>
<evidence type="ECO:0000256" key="6">
    <source>
        <dbReference type="RuleBase" id="RU361156"/>
    </source>
</evidence>
<dbReference type="InterPro" id="IPR029058">
    <property type="entry name" value="AB_hydrolase_fold"/>
</dbReference>
<proteinExistence type="inferred from homology"/>
<protein>
    <recommendedName>
        <fullName evidence="6">Carboxypeptidase</fullName>
        <ecNumber evidence="6">3.4.16.-</ecNumber>
    </recommendedName>
</protein>
<keyword evidence="6" id="KW-0732">Signal</keyword>
<keyword evidence="3 6" id="KW-0645">Protease</keyword>
<dbReference type="SUPFAM" id="SSF53474">
    <property type="entry name" value="alpha/beta-Hydrolases"/>
    <property type="match status" value="1"/>
</dbReference>
<dbReference type="EMBL" id="JARKIE010000040">
    <property type="protein sequence ID" value="KAJ7694908.1"/>
    <property type="molecule type" value="Genomic_DNA"/>
</dbReference>
<dbReference type="AlphaFoldDB" id="A0AAD7DNT1"/>
<keyword evidence="9" id="KW-1185">Reference proteome</keyword>
<comment type="similarity">
    <text evidence="1 6">Belongs to the peptidase S10 family.</text>
</comment>
<dbReference type="GO" id="GO:0006508">
    <property type="term" value="P:proteolysis"/>
    <property type="evidence" value="ECO:0007669"/>
    <property type="project" value="UniProtKB-KW"/>
</dbReference>
<feature type="chain" id="PRO_5041782316" description="Carboxypeptidase" evidence="6">
    <location>
        <begin position="18"/>
        <end position="668"/>
    </location>
</feature>
<gene>
    <name evidence="8" type="ORF">B0H17DRAFT_1057087</name>
</gene>
<comment type="caution">
    <text evidence="8">The sequence shown here is derived from an EMBL/GenBank/DDBJ whole genome shotgun (WGS) entry which is preliminary data.</text>
</comment>
<organism evidence="8 9">
    <name type="scientific">Mycena rosella</name>
    <name type="common">Pink bonnet</name>
    <name type="synonym">Agaricus rosellus</name>
    <dbReference type="NCBI Taxonomy" id="1033263"/>
    <lineage>
        <taxon>Eukaryota</taxon>
        <taxon>Fungi</taxon>
        <taxon>Dikarya</taxon>
        <taxon>Basidiomycota</taxon>
        <taxon>Agaricomycotina</taxon>
        <taxon>Agaricomycetes</taxon>
        <taxon>Agaricomycetidae</taxon>
        <taxon>Agaricales</taxon>
        <taxon>Marasmiineae</taxon>
        <taxon>Mycenaceae</taxon>
        <taxon>Mycena</taxon>
    </lineage>
</organism>
<keyword evidence="5" id="KW-0325">Glycoprotein</keyword>
<evidence type="ECO:0000256" key="4">
    <source>
        <dbReference type="ARBA" id="ARBA00022801"/>
    </source>
</evidence>
<evidence type="ECO:0000313" key="9">
    <source>
        <dbReference type="Proteomes" id="UP001221757"/>
    </source>
</evidence>
<name>A0AAD7DNT1_MYCRO</name>
<dbReference type="Gene3D" id="3.40.50.1820">
    <property type="entry name" value="alpha/beta hydrolase"/>
    <property type="match status" value="1"/>
</dbReference>
<keyword evidence="2 6" id="KW-0121">Carboxypeptidase</keyword>
<dbReference type="Pfam" id="PF00450">
    <property type="entry name" value="Peptidase_S10"/>
    <property type="match status" value="2"/>
</dbReference>
<dbReference type="PROSITE" id="PS00131">
    <property type="entry name" value="CARBOXYPEPT_SER_SER"/>
    <property type="match status" value="1"/>
</dbReference>
<dbReference type="GO" id="GO:0004185">
    <property type="term" value="F:serine-type carboxypeptidase activity"/>
    <property type="evidence" value="ECO:0007669"/>
    <property type="project" value="UniProtKB-UniRule"/>
</dbReference>
<evidence type="ECO:0000313" key="8">
    <source>
        <dbReference type="EMBL" id="KAJ7694908.1"/>
    </source>
</evidence>
<dbReference type="Proteomes" id="UP001221757">
    <property type="component" value="Unassembled WGS sequence"/>
</dbReference>
<feature type="compositionally biased region" description="Low complexity" evidence="7">
    <location>
        <begin position="624"/>
        <end position="642"/>
    </location>
</feature>
<dbReference type="PRINTS" id="PR00724">
    <property type="entry name" value="CRBOXYPTASEC"/>
</dbReference>
<dbReference type="PANTHER" id="PTHR11802:SF479">
    <property type="entry name" value="CARBOXYPEPTIDASE"/>
    <property type="match status" value="1"/>
</dbReference>
<dbReference type="InterPro" id="IPR001563">
    <property type="entry name" value="Peptidase_S10"/>
</dbReference>
<feature type="signal peptide" evidence="6">
    <location>
        <begin position="1"/>
        <end position="17"/>
    </location>
</feature>
<accession>A0AAD7DNT1</accession>
<evidence type="ECO:0000256" key="7">
    <source>
        <dbReference type="SAM" id="MobiDB-lite"/>
    </source>
</evidence>
<evidence type="ECO:0000256" key="3">
    <source>
        <dbReference type="ARBA" id="ARBA00022670"/>
    </source>
</evidence>
<sequence>MILNALFTTLFVLDCFAQSNGPNTFPHTYPGMPTTAFGPDWQNYFKVTGSLPNVTQPLARSFAGNVGVNRANHPNATLFFWAFERANVTGSLTGSAADTDPWIIWLNGGPGASSLLGLMTENGPLQVTGDYSIVNNNYSLNQLADTFWVDQPVGTGYSTSDSTGYVPDEDQMGEDFVGFLSNIVKIFPSLATRPLHLMGESYAGTYIPYITKAIFSTANPPVKLKKIAIGDGTLGSITLAEELPTLSVIETYPQLINFDPEVYEYFKTQSHLCGYDLNFTYPQNGHFPTLLDPSTRFSGARQLLLASPNPSIKSAVAVLKAAQSNNFVPKFKSLPLNRREVVRREERRESWKRSIAGRPNGTLDPYYGCFLFNEMWDYAFNFSYPWTQGGIDVYNIPDALNPEVPSDPSVFLNNNKTRAALHAPISKNWAMEFDYPFDAVNGNEFGDPSPEPMTFLSDLATNASAHGVGIIFYSGNDDSLVAHRGTEVVIQNMTFGGVQGFTRTPSTPFNDDEGNFAGVIHQERGLTYALFQNAGHLVPQSVPAAAFAFVRDFVLGSKTTGLVDNNLGSVVGGEDPTLKQDIIPGNTVIYYGNGDSGKTTLSTVVPSATLAAWNAFLGTATATAPAGGPKSTGSSTGAPSSAVGLKGSPTLRSCSVGGTVWILATYLL</sequence>
<dbReference type="PANTHER" id="PTHR11802">
    <property type="entry name" value="SERINE PROTEASE FAMILY S10 SERINE CARBOXYPEPTIDASE"/>
    <property type="match status" value="1"/>
</dbReference>
<reference evidence="8" key="1">
    <citation type="submission" date="2023-03" db="EMBL/GenBank/DDBJ databases">
        <title>Massive genome expansion in bonnet fungi (Mycena s.s.) driven by repeated elements and novel gene families across ecological guilds.</title>
        <authorList>
            <consortium name="Lawrence Berkeley National Laboratory"/>
            <person name="Harder C.B."/>
            <person name="Miyauchi S."/>
            <person name="Viragh M."/>
            <person name="Kuo A."/>
            <person name="Thoen E."/>
            <person name="Andreopoulos B."/>
            <person name="Lu D."/>
            <person name="Skrede I."/>
            <person name="Drula E."/>
            <person name="Henrissat B."/>
            <person name="Morin E."/>
            <person name="Kohler A."/>
            <person name="Barry K."/>
            <person name="LaButti K."/>
            <person name="Morin E."/>
            <person name="Salamov A."/>
            <person name="Lipzen A."/>
            <person name="Mereny Z."/>
            <person name="Hegedus B."/>
            <person name="Baldrian P."/>
            <person name="Stursova M."/>
            <person name="Weitz H."/>
            <person name="Taylor A."/>
            <person name="Grigoriev I.V."/>
            <person name="Nagy L.G."/>
            <person name="Martin F."/>
            <person name="Kauserud H."/>
        </authorList>
    </citation>
    <scope>NUCLEOTIDE SEQUENCE</scope>
    <source>
        <strain evidence="8">CBHHK067</strain>
    </source>
</reference>
<keyword evidence="4 6" id="KW-0378">Hydrolase</keyword>